<protein>
    <submittedName>
        <fullName evidence="2">Uncharacterized protein</fullName>
    </submittedName>
</protein>
<keyword evidence="3" id="KW-1185">Reference proteome</keyword>
<feature type="non-terminal residue" evidence="2">
    <location>
        <position position="34"/>
    </location>
</feature>
<keyword evidence="1" id="KW-0472">Membrane</keyword>
<dbReference type="OrthoDB" id="1393670at2759"/>
<evidence type="ECO:0000313" key="2">
    <source>
        <dbReference type="EMBL" id="EJK56786.1"/>
    </source>
</evidence>
<evidence type="ECO:0000313" key="3">
    <source>
        <dbReference type="Proteomes" id="UP000266841"/>
    </source>
</evidence>
<proteinExistence type="predicted"/>
<evidence type="ECO:0000256" key="1">
    <source>
        <dbReference type="SAM" id="Phobius"/>
    </source>
</evidence>
<keyword evidence="1" id="KW-1133">Transmembrane helix</keyword>
<name>K0S7B6_THAOC</name>
<comment type="caution">
    <text evidence="2">The sequence shown here is derived from an EMBL/GenBank/DDBJ whole genome shotgun (WGS) entry which is preliminary data.</text>
</comment>
<organism evidence="2 3">
    <name type="scientific">Thalassiosira oceanica</name>
    <name type="common">Marine diatom</name>
    <dbReference type="NCBI Taxonomy" id="159749"/>
    <lineage>
        <taxon>Eukaryota</taxon>
        <taxon>Sar</taxon>
        <taxon>Stramenopiles</taxon>
        <taxon>Ochrophyta</taxon>
        <taxon>Bacillariophyta</taxon>
        <taxon>Coscinodiscophyceae</taxon>
        <taxon>Thalassiosirophycidae</taxon>
        <taxon>Thalassiosirales</taxon>
        <taxon>Thalassiosiraceae</taxon>
        <taxon>Thalassiosira</taxon>
    </lineage>
</organism>
<accession>K0S7B6</accession>
<dbReference type="OMA" id="LVAPGMM"/>
<dbReference type="Proteomes" id="UP000266841">
    <property type="component" value="Unassembled WGS sequence"/>
</dbReference>
<dbReference type="EMBL" id="AGNL01030505">
    <property type="protein sequence ID" value="EJK56786.1"/>
    <property type="molecule type" value="Genomic_DNA"/>
</dbReference>
<keyword evidence="1" id="KW-0812">Transmembrane</keyword>
<reference evidence="2 3" key="1">
    <citation type="journal article" date="2012" name="Genome Biol.">
        <title>Genome and low-iron response of an oceanic diatom adapted to chronic iron limitation.</title>
        <authorList>
            <person name="Lommer M."/>
            <person name="Specht M."/>
            <person name="Roy A.S."/>
            <person name="Kraemer L."/>
            <person name="Andreson R."/>
            <person name="Gutowska M.A."/>
            <person name="Wolf J."/>
            <person name="Bergner S.V."/>
            <person name="Schilhabel M.B."/>
            <person name="Klostermeier U.C."/>
            <person name="Beiko R.G."/>
            <person name="Rosenstiel P."/>
            <person name="Hippler M."/>
            <person name="Laroche J."/>
        </authorList>
    </citation>
    <scope>NUCLEOTIDE SEQUENCE [LARGE SCALE GENOMIC DNA]</scope>
    <source>
        <strain evidence="2 3">CCMP1005</strain>
    </source>
</reference>
<gene>
    <name evidence="2" type="ORF">THAOC_23255</name>
</gene>
<feature type="transmembrane region" description="Helical" evidence="1">
    <location>
        <begin position="16"/>
        <end position="33"/>
    </location>
</feature>
<dbReference type="AlphaFoldDB" id="K0S7B6"/>
<sequence>MDAVASILANHHAEPLPAAFVAIGGLVALKFALG</sequence>